<name>A0A1H0NKQ1_9PSED</name>
<gene>
    <name evidence="1" type="ORF">SAMN04489798_4236</name>
</gene>
<dbReference type="EMBL" id="LT629705">
    <property type="protein sequence ID" value="SDO93249.1"/>
    <property type="molecule type" value="Genomic_DNA"/>
</dbReference>
<dbReference type="AlphaFoldDB" id="A0A1H0NKQ1"/>
<protein>
    <submittedName>
        <fullName evidence="1">Uncharacterized protein</fullName>
    </submittedName>
</protein>
<reference evidence="1 2" key="1">
    <citation type="submission" date="2016-10" db="EMBL/GenBank/DDBJ databases">
        <authorList>
            <person name="de Groot N.N."/>
        </authorList>
    </citation>
    <scope>NUCLEOTIDE SEQUENCE [LARGE SCALE GENOMIC DNA]</scope>
    <source>
        <strain evidence="1 2">CECT 7543</strain>
    </source>
</reference>
<evidence type="ECO:0000313" key="1">
    <source>
        <dbReference type="EMBL" id="SDO93249.1"/>
    </source>
</evidence>
<sequence>MDEHSSALPEPETGEIHLLITSHVPVCFPFKAYGRFYQ</sequence>
<organism evidence="1 2">
    <name type="scientific">Pseudomonas arsenicoxydans</name>
    <dbReference type="NCBI Taxonomy" id="702115"/>
    <lineage>
        <taxon>Bacteria</taxon>
        <taxon>Pseudomonadati</taxon>
        <taxon>Pseudomonadota</taxon>
        <taxon>Gammaproteobacteria</taxon>
        <taxon>Pseudomonadales</taxon>
        <taxon>Pseudomonadaceae</taxon>
        <taxon>Pseudomonas</taxon>
    </lineage>
</organism>
<dbReference type="Proteomes" id="UP000198827">
    <property type="component" value="Chromosome I"/>
</dbReference>
<accession>A0A1H0NKQ1</accession>
<evidence type="ECO:0000313" key="2">
    <source>
        <dbReference type="Proteomes" id="UP000198827"/>
    </source>
</evidence>
<proteinExistence type="predicted"/>